<name>A0A0D6MPE7_9PROT</name>
<dbReference type="Proteomes" id="UP000032679">
    <property type="component" value="Unassembled WGS sequence"/>
</dbReference>
<evidence type="ECO:0000313" key="1">
    <source>
        <dbReference type="EMBL" id="GAN55245.1"/>
    </source>
</evidence>
<comment type="caution">
    <text evidence="1">The sequence shown here is derived from an EMBL/GenBank/DDBJ whole genome shotgun (WGS) entry which is preliminary data.</text>
</comment>
<gene>
    <name evidence="1" type="ORF">Tasa_041_040</name>
</gene>
<reference evidence="1 2" key="1">
    <citation type="submission" date="2012-10" db="EMBL/GenBank/DDBJ databases">
        <title>Genome sequencing of Tanticharoenia sakaeratensis NBRC 103193.</title>
        <authorList>
            <person name="Azuma Y."/>
            <person name="Hadano H."/>
            <person name="Hirakawa H."/>
            <person name="Matsushita K."/>
        </authorList>
    </citation>
    <scope>NUCLEOTIDE SEQUENCE [LARGE SCALE GENOMIC DNA]</scope>
    <source>
        <strain evidence="1 2">NBRC 103193</strain>
    </source>
</reference>
<protein>
    <recommendedName>
        <fullName evidence="3">Phage portal protein</fullName>
    </recommendedName>
</protein>
<accession>A0A0D6MPE7</accession>
<dbReference type="STRING" id="1231623.Tasa_041_040"/>
<dbReference type="EMBL" id="BALE01000041">
    <property type="protein sequence ID" value="GAN55245.1"/>
    <property type="molecule type" value="Genomic_DNA"/>
</dbReference>
<keyword evidence="2" id="KW-1185">Reference proteome</keyword>
<evidence type="ECO:0000313" key="2">
    <source>
        <dbReference type="Proteomes" id="UP000032679"/>
    </source>
</evidence>
<evidence type="ECO:0008006" key="3">
    <source>
        <dbReference type="Google" id="ProtNLM"/>
    </source>
</evidence>
<organism evidence="1 2">
    <name type="scientific">Tanticharoenia sakaeratensis NBRC 103193</name>
    <dbReference type="NCBI Taxonomy" id="1231623"/>
    <lineage>
        <taxon>Bacteria</taxon>
        <taxon>Pseudomonadati</taxon>
        <taxon>Pseudomonadota</taxon>
        <taxon>Alphaproteobacteria</taxon>
        <taxon>Acetobacterales</taxon>
        <taxon>Acetobacteraceae</taxon>
        <taxon>Tanticharoenia</taxon>
    </lineage>
</organism>
<dbReference type="AlphaFoldDB" id="A0A0D6MPE7"/>
<sequence length="520" mass="56070">MGADEFQSWSLKGRSVDWLELKAQYPEPAGQPPRCAELLALRRVLDGTQYDDLPNPFSREKSGAGEYIPLSKRRPSVRSNLCSAVVDESTSLLFGDTHWPTIKADHSNTADALACFVRESDLPALMLDAARRGSVGSVALLVETVKRVLRVSVLDTAYLTPAWDGATRELTRVVERYMLTGQQLAEAGFEIPTERMQVKFWWRREWDDQAVTVYVPQPVAADAPEPVIDATRSVTHGLGFVPIVWIRNLAPASQVGEPDGPCTFGRAIDTVIEADYLLSQGSRALKYMSDPVLVLKSGGAPGGAAHQGGSASALNLPPEGDAKLLEINGAASGALLEMYRELRALVLEQLHGNRAHADKLSAAQSGRAMEMMCQSLIWLADRLRQSYGDGGLLPLLKMACRFSSALTDGVRIGGTDRKSLDPTGLDLHWPDWFPPTTPELLTLAQGLVTAVDGNILSNETAVQIYAARAGVPDGAGEWQRVSAQIRDAEAKAAQAAAAAKASDDRKAAIVGNTLSHQVEA</sequence>
<proteinExistence type="predicted"/>